<proteinExistence type="predicted"/>
<evidence type="ECO:0000256" key="1">
    <source>
        <dbReference type="SAM" id="MobiDB-lite"/>
    </source>
</evidence>
<evidence type="ECO:0000313" key="3">
    <source>
        <dbReference type="Proteomes" id="UP000574067"/>
    </source>
</evidence>
<accession>A0A848F8Q9</accession>
<evidence type="ECO:0000313" key="2">
    <source>
        <dbReference type="EMBL" id="NML16527.1"/>
    </source>
</evidence>
<dbReference type="AlphaFoldDB" id="A0A848F8Q9"/>
<keyword evidence="3" id="KW-1185">Reference proteome</keyword>
<dbReference type="RefSeq" id="WP_169161436.1">
    <property type="nucleotide sequence ID" value="NZ_JABBFW010000011.1"/>
</dbReference>
<gene>
    <name evidence="2" type="ORF">HHL10_16210</name>
</gene>
<protein>
    <submittedName>
        <fullName evidence="2">Uncharacterized protein</fullName>
    </submittedName>
</protein>
<sequence>MPAGQGILKSSIQYPPLTEKIIPRSLEYSSAVEGFQGQSHDAEESSQFHGHGAGRGAGGRAPSARSLLPAAVPGQMPGVDMAQLVCITYRVFYRVFVAIVPDINEKQWRPLRR</sequence>
<dbReference type="EMBL" id="JABBFW010000011">
    <property type="protein sequence ID" value="NML16527.1"/>
    <property type="molecule type" value="Genomic_DNA"/>
</dbReference>
<organism evidence="2 3">
    <name type="scientific">Azohydromonas caseinilytica</name>
    <dbReference type="NCBI Taxonomy" id="2728836"/>
    <lineage>
        <taxon>Bacteria</taxon>
        <taxon>Pseudomonadati</taxon>
        <taxon>Pseudomonadota</taxon>
        <taxon>Betaproteobacteria</taxon>
        <taxon>Burkholderiales</taxon>
        <taxon>Sphaerotilaceae</taxon>
        <taxon>Azohydromonas</taxon>
    </lineage>
</organism>
<dbReference type="Proteomes" id="UP000574067">
    <property type="component" value="Unassembled WGS sequence"/>
</dbReference>
<reference evidence="2 3" key="1">
    <citation type="submission" date="2020-04" db="EMBL/GenBank/DDBJ databases">
        <title>Azohydromonas sp. isolated from soil.</title>
        <authorList>
            <person name="Dahal R.H."/>
        </authorList>
    </citation>
    <scope>NUCLEOTIDE SEQUENCE [LARGE SCALE GENOMIC DNA]</scope>
    <source>
        <strain evidence="2 3">G-1-1-14</strain>
    </source>
</reference>
<comment type="caution">
    <text evidence="2">The sequence shown here is derived from an EMBL/GenBank/DDBJ whole genome shotgun (WGS) entry which is preliminary data.</text>
</comment>
<name>A0A848F8Q9_9BURK</name>
<feature type="region of interest" description="Disordered" evidence="1">
    <location>
        <begin position="32"/>
        <end position="65"/>
    </location>
</feature>